<keyword evidence="4 12" id="KW-0645">Protease</keyword>
<sequence length="454" mass="49370">MLTTLMSFLLALFVLVIVHEAGHYLVARACGVRVLRFSFGFGPVLARFRNRHHTEFAWSAFPLGGYVKMLDTTEAEVAPSERSEAFDCQPVWSRIAIVAAGPVFNLLFAFFALWLALIIGFKTLAPIVGEVRPQSIADDMGLRASQEIVRLGDIPVASWRDFQYALLPFLGSKVAVPVVVRDMKSGREIPLKLPMERLQLDSGRVSLFESLGILPFMPKLKPVVGEVVDGSPAAKAGFLPGDRVVSVNAEPVGDWVDFVTLVRARPDTDVNVQVKRDGGLLNLNVSIGSQESAGRREGYLGLLSLKPDWPKGWYRVQRETPLQAIPEAFSQTLHLTGATFISIGRFLTGQLALKNLSGPVGIAEGAGESARSGFVWYLSFLALVSISLGVLNLLPVPLLDGGHLFYYLMEVVFRRPVPEGVKTAGAYVGLAVLMALMVIALTNDVARLGSVLIS</sequence>
<evidence type="ECO:0000256" key="4">
    <source>
        <dbReference type="ARBA" id="ARBA00022670"/>
    </source>
</evidence>
<comment type="subcellular location">
    <subcellularLocation>
        <location evidence="2">Membrane</location>
        <topology evidence="2">Multi-pass membrane protein</topology>
    </subcellularLocation>
</comment>
<dbReference type="InterPro" id="IPR036034">
    <property type="entry name" value="PDZ_sf"/>
</dbReference>
<dbReference type="NCBIfam" id="TIGR00054">
    <property type="entry name" value="RIP metalloprotease RseP"/>
    <property type="match status" value="1"/>
</dbReference>
<evidence type="ECO:0000313" key="13">
    <source>
        <dbReference type="Proteomes" id="UP000054785"/>
    </source>
</evidence>
<comment type="caution">
    <text evidence="12">The sequence shown here is derived from an EMBL/GenBank/DDBJ whole genome shotgun (WGS) entry which is preliminary data.</text>
</comment>
<evidence type="ECO:0000256" key="10">
    <source>
        <dbReference type="ARBA" id="ARBA00023136"/>
    </source>
</evidence>
<evidence type="ECO:0000256" key="5">
    <source>
        <dbReference type="ARBA" id="ARBA00022692"/>
    </source>
</evidence>
<keyword evidence="7 11" id="KW-0862">Zinc</keyword>
<name>A0A0W0TTN8_9GAMM</name>
<dbReference type="Proteomes" id="UP000054785">
    <property type="component" value="Unassembled WGS sequence"/>
</dbReference>
<evidence type="ECO:0000256" key="2">
    <source>
        <dbReference type="ARBA" id="ARBA00004141"/>
    </source>
</evidence>
<dbReference type="InterPro" id="IPR041489">
    <property type="entry name" value="PDZ_6"/>
</dbReference>
<dbReference type="PATRIC" id="fig|45065.4.peg.1590"/>
<dbReference type="SUPFAM" id="SSF50156">
    <property type="entry name" value="PDZ domain-like"/>
    <property type="match status" value="2"/>
</dbReference>
<keyword evidence="10 11" id="KW-0472">Membrane</keyword>
<dbReference type="InterPro" id="IPR008915">
    <property type="entry name" value="Peptidase_M50"/>
</dbReference>
<dbReference type="GO" id="GO:0006508">
    <property type="term" value="P:proteolysis"/>
    <property type="evidence" value="ECO:0007669"/>
    <property type="project" value="UniProtKB-KW"/>
</dbReference>
<dbReference type="CDD" id="cd06163">
    <property type="entry name" value="S2P-M50_PDZ_RseP-like"/>
    <property type="match status" value="1"/>
</dbReference>
<dbReference type="STRING" id="45065.Lgee_1468"/>
<dbReference type="Pfam" id="PF17820">
    <property type="entry name" value="PDZ_6"/>
    <property type="match status" value="1"/>
</dbReference>
<keyword evidence="5 11" id="KW-0812">Transmembrane</keyword>
<evidence type="ECO:0000256" key="8">
    <source>
        <dbReference type="ARBA" id="ARBA00022989"/>
    </source>
</evidence>
<dbReference type="RefSeq" id="WP_028386287.1">
    <property type="nucleotide sequence ID" value="NZ_CAAAHN010000013.1"/>
</dbReference>
<dbReference type="CDD" id="cd23081">
    <property type="entry name" value="cpPDZ_EcRseP-like"/>
    <property type="match status" value="1"/>
</dbReference>
<dbReference type="PANTHER" id="PTHR42837">
    <property type="entry name" value="REGULATOR OF SIGMA-E PROTEASE RSEP"/>
    <property type="match status" value="1"/>
</dbReference>
<proteinExistence type="inferred from homology"/>
<dbReference type="InterPro" id="IPR001478">
    <property type="entry name" value="PDZ"/>
</dbReference>
<protein>
    <recommendedName>
        <fullName evidence="11">Zinc metalloprotease</fullName>
        <ecNumber evidence="11">3.4.24.-</ecNumber>
    </recommendedName>
</protein>
<feature type="transmembrane region" description="Helical" evidence="11">
    <location>
        <begin position="374"/>
        <end position="394"/>
    </location>
</feature>
<comment type="cofactor">
    <cofactor evidence="1 11">
        <name>Zn(2+)</name>
        <dbReference type="ChEBI" id="CHEBI:29105"/>
    </cofactor>
</comment>
<dbReference type="PROSITE" id="PS50106">
    <property type="entry name" value="PDZ"/>
    <property type="match status" value="1"/>
</dbReference>
<evidence type="ECO:0000256" key="7">
    <source>
        <dbReference type="ARBA" id="ARBA00022833"/>
    </source>
</evidence>
<dbReference type="GO" id="GO:0016020">
    <property type="term" value="C:membrane"/>
    <property type="evidence" value="ECO:0007669"/>
    <property type="project" value="UniProtKB-SubCell"/>
</dbReference>
<dbReference type="GO" id="GO:0004222">
    <property type="term" value="F:metalloendopeptidase activity"/>
    <property type="evidence" value="ECO:0007669"/>
    <property type="project" value="InterPro"/>
</dbReference>
<dbReference type="SMART" id="SM00228">
    <property type="entry name" value="PDZ"/>
    <property type="match status" value="2"/>
</dbReference>
<keyword evidence="9 11" id="KW-0482">Metalloprotease</keyword>
<gene>
    <name evidence="12" type="ORF">Lgee_1468</name>
</gene>
<keyword evidence="13" id="KW-1185">Reference proteome</keyword>
<dbReference type="Gene3D" id="2.30.42.10">
    <property type="match status" value="2"/>
</dbReference>
<evidence type="ECO:0000313" key="12">
    <source>
        <dbReference type="EMBL" id="KTC98779.1"/>
    </source>
</evidence>
<evidence type="ECO:0000256" key="11">
    <source>
        <dbReference type="RuleBase" id="RU362031"/>
    </source>
</evidence>
<organism evidence="12 13">
    <name type="scientific">Legionella geestiana</name>
    <dbReference type="NCBI Taxonomy" id="45065"/>
    <lineage>
        <taxon>Bacteria</taxon>
        <taxon>Pseudomonadati</taxon>
        <taxon>Pseudomonadota</taxon>
        <taxon>Gammaproteobacteria</taxon>
        <taxon>Legionellales</taxon>
        <taxon>Legionellaceae</taxon>
        <taxon>Legionella</taxon>
    </lineage>
</organism>
<evidence type="ECO:0000256" key="1">
    <source>
        <dbReference type="ARBA" id="ARBA00001947"/>
    </source>
</evidence>
<reference evidence="12 13" key="1">
    <citation type="submission" date="2015-11" db="EMBL/GenBank/DDBJ databases">
        <title>Genomic analysis of 38 Legionella species identifies large and diverse effector repertoires.</title>
        <authorList>
            <person name="Burstein D."/>
            <person name="Amaro F."/>
            <person name="Zusman T."/>
            <person name="Lifshitz Z."/>
            <person name="Cohen O."/>
            <person name="Gilbert J.A."/>
            <person name="Pupko T."/>
            <person name="Shuman H.A."/>
            <person name="Segal G."/>
        </authorList>
    </citation>
    <scope>NUCLEOTIDE SEQUENCE [LARGE SCALE GENOMIC DNA]</scope>
    <source>
        <strain evidence="12 13">ATCC 49504</strain>
    </source>
</reference>
<accession>A0A0W0TTN8</accession>
<keyword evidence="11" id="KW-0479">Metal-binding</keyword>
<feature type="transmembrane region" description="Helical" evidence="11">
    <location>
        <begin position="95"/>
        <end position="117"/>
    </location>
</feature>
<comment type="similarity">
    <text evidence="3 11">Belongs to the peptidase M50B family.</text>
</comment>
<keyword evidence="8 11" id="KW-1133">Transmembrane helix</keyword>
<keyword evidence="6 11" id="KW-0378">Hydrolase</keyword>
<dbReference type="GO" id="GO:0046872">
    <property type="term" value="F:metal ion binding"/>
    <property type="evidence" value="ECO:0007669"/>
    <property type="project" value="UniProtKB-KW"/>
</dbReference>
<dbReference type="EMBL" id="LNYC01000056">
    <property type="protein sequence ID" value="KTC98779.1"/>
    <property type="molecule type" value="Genomic_DNA"/>
</dbReference>
<dbReference type="Pfam" id="PF02163">
    <property type="entry name" value="Peptidase_M50"/>
    <property type="match status" value="1"/>
</dbReference>
<evidence type="ECO:0000256" key="3">
    <source>
        <dbReference type="ARBA" id="ARBA00007931"/>
    </source>
</evidence>
<feature type="transmembrane region" description="Helical" evidence="11">
    <location>
        <begin position="424"/>
        <end position="442"/>
    </location>
</feature>
<dbReference type="AlphaFoldDB" id="A0A0W0TTN8"/>
<evidence type="ECO:0000256" key="6">
    <source>
        <dbReference type="ARBA" id="ARBA00022801"/>
    </source>
</evidence>
<evidence type="ECO:0000256" key="9">
    <source>
        <dbReference type="ARBA" id="ARBA00023049"/>
    </source>
</evidence>
<dbReference type="OrthoDB" id="9782003at2"/>
<dbReference type="PANTHER" id="PTHR42837:SF2">
    <property type="entry name" value="MEMBRANE METALLOPROTEASE ARASP2, CHLOROPLASTIC-RELATED"/>
    <property type="match status" value="1"/>
</dbReference>
<dbReference type="EC" id="3.4.24.-" evidence="11"/>
<dbReference type="InterPro" id="IPR004387">
    <property type="entry name" value="Pept_M50_Zn"/>
</dbReference>